<dbReference type="AlphaFoldDB" id="A0A8S9PSB1"/>
<keyword evidence="3" id="KW-0687">Ribonucleoprotein</keyword>
<protein>
    <recommendedName>
        <fullName evidence="4">Large ribosomal subunit protein uL11 C-terminal domain-containing protein</fullName>
    </recommendedName>
</protein>
<dbReference type="Gene3D" id="1.10.10.250">
    <property type="entry name" value="Ribosomal protein L11, C-terminal domain"/>
    <property type="match status" value="1"/>
</dbReference>
<organism evidence="5 6">
    <name type="scientific">Brassica cretica</name>
    <name type="common">Mustard</name>
    <dbReference type="NCBI Taxonomy" id="69181"/>
    <lineage>
        <taxon>Eukaryota</taxon>
        <taxon>Viridiplantae</taxon>
        <taxon>Streptophyta</taxon>
        <taxon>Embryophyta</taxon>
        <taxon>Tracheophyta</taxon>
        <taxon>Spermatophyta</taxon>
        <taxon>Magnoliopsida</taxon>
        <taxon>eudicotyledons</taxon>
        <taxon>Gunneridae</taxon>
        <taxon>Pentapetalae</taxon>
        <taxon>rosids</taxon>
        <taxon>malvids</taxon>
        <taxon>Brassicales</taxon>
        <taxon>Brassicaceae</taxon>
        <taxon>Brassiceae</taxon>
        <taxon>Brassica</taxon>
    </lineage>
</organism>
<feature type="domain" description="Large ribosomal subunit protein uL11 C-terminal" evidence="4">
    <location>
        <begin position="4"/>
        <end position="28"/>
    </location>
</feature>
<dbReference type="InterPro" id="IPR020783">
    <property type="entry name" value="Ribosomal_uL11_C"/>
</dbReference>
<proteinExistence type="inferred from homology"/>
<gene>
    <name evidence="5" type="ORF">F2Q69_00048939</name>
</gene>
<dbReference type="EMBL" id="QGKX02001347">
    <property type="protein sequence ID" value="KAF3526743.1"/>
    <property type="molecule type" value="Genomic_DNA"/>
</dbReference>
<dbReference type="PROSITE" id="PS00359">
    <property type="entry name" value="RIBOSOMAL_L11"/>
    <property type="match status" value="1"/>
</dbReference>
<dbReference type="SUPFAM" id="SSF46906">
    <property type="entry name" value="Ribosomal protein L11, C-terminal domain"/>
    <property type="match status" value="1"/>
</dbReference>
<dbReference type="InterPro" id="IPR036769">
    <property type="entry name" value="Ribosomal_uL11_C_sf"/>
</dbReference>
<dbReference type="GO" id="GO:0022625">
    <property type="term" value="C:cytosolic large ribosomal subunit"/>
    <property type="evidence" value="ECO:0007669"/>
    <property type="project" value="TreeGrafter"/>
</dbReference>
<sequence length="50" mass="5456">MRPRSIAKELSGTVREILGTCVSVGCTVDGKDPKDLQQEIQEGEIDIPEN</sequence>
<dbReference type="PANTHER" id="PTHR11661:SF46">
    <property type="entry name" value="LARGE RIBOSOMAL SUBUNIT PROTEIN UL11Y-RELATED"/>
    <property type="match status" value="1"/>
</dbReference>
<dbReference type="InterPro" id="IPR000911">
    <property type="entry name" value="Ribosomal_uL11"/>
</dbReference>
<accession>A0A8S9PSB1</accession>
<dbReference type="Pfam" id="PF00298">
    <property type="entry name" value="Ribosomal_L11"/>
    <property type="match status" value="1"/>
</dbReference>
<evidence type="ECO:0000313" key="6">
    <source>
        <dbReference type="Proteomes" id="UP000712600"/>
    </source>
</evidence>
<dbReference type="FunFam" id="1.10.10.250:FF:000019">
    <property type="entry name" value="Uncharacterized protein"/>
    <property type="match status" value="1"/>
</dbReference>
<dbReference type="GO" id="GO:0006412">
    <property type="term" value="P:translation"/>
    <property type="evidence" value="ECO:0007669"/>
    <property type="project" value="InterPro"/>
</dbReference>
<evidence type="ECO:0000256" key="3">
    <source>
        <dbReference type="ARBA" id="ARBA00023274"/>
    </source>
</evidence>
<comment type="similarity">
    <text evidence="1">Belongs to the universal ribosomal protein uL11 family.</text>
</comment>
<dbReference type="Proteomes" id="UP000712600">
    <property type="component" value="Unassembled WGS sequence"/>
</dbReference>
<dbReference type="InterPro" id="IPR020785">
    <property type="entry name" value="Ribosomal_uL11_CS"/>
</dbReference>
<keyword evidence="2" id="KW-0689">Ribosomal protein</keyword>
<dbReference type="PANTHER" id="PTHR11661">
    <property type="entry name" value="60S RIBOSOMAL PROTEIN L12"/>
    <property type="match status" value="1"/>
</dbReference>
<dbReference type="GO" id="GO:0070180">
    <property type="term" value="F:large ribosomal subunit rRNA binding"/>
    <property type="evidence" value="ECO:0007669"/>
    <property type="project" value="TreeGrafter"/>
</dbReference>
<comment type="caution">
    <text evidence="5">The sequence shown here is derived from an EMBL/GenBank/DDBJ whole genome shotgun (WGS) entry which is preliminary data.</text>
</comment>
<evidence type="ECO:0000256" key="1">
    <source>
        <dbReference type="ARBA" id="ARBA00010537"/>
    </source>
</evidence>
<evidence type="ECO:0000313" key="5">
    <source>
        <dbReference type="EMBL" id="KAF3526743.1"/>
    </source>
</evidence>
<evidence type="ECO:0000256" key="2">
    <source>
        <dbReference type="ARBA" id="ARBA00022980"/>
    </source>
</evidence>
<evidence type="ECO:0000259" key="4">
    <source>
        <dbReference type="Pfam" id="PF00298"/>
    </source>
</evidence>
<name>A0A8S9PSB1_BRACR</name>
<reference evidence="5" key="1">
    <citation type="submission" date="2019-12" db="EMBL/GenBank/DDBJ databases">
        <title>Genome sequencing and annotation of Brassica cretica.</title>
        <authorList>
            <person name="Studholme D.J."/>
            <person name="Sarris P."/>
        </authorList>
    </citation>
    <scope>NUCLEOTIDE SEQUENCE</scope>
    <source>
        <strain evidence="5">PFS-109/04</strain>
        <tissue evidence="5">Leaf</tissue>
    </source>
</reference>
<dbReference type="GO" id="GO:0003735">
    <property type="term" value="F:structural constituent of ribosome"/>
    <property type="evidence" value="ECO:0007669"/>
    <property type="project" value="InterPro"/>
</dbReference>